<keyword evidence="2" id="KW-1185">Reference proteome</keyword>
<organism evidence="2 3">
    <name type="scientific">Ascaris lumbricoides</name>
    <name type="common">Giant roundworm</name>
    <dbReference type="NCBI Taxonomy" id="6252"/>
    <lineage>
        <taxon>Eukaryota</taxon>
        <taxon>Metazoa</taxon>
        <taxon>Ecdysozoa</taxon>
        <taxon>Nematoda</taxon>
        <taxon>Chromadorea</taxon>
        <taxon>Rhabditida</taxon>
        <taxon>Spirurina</taxon>
        <taxon>Ascaridomorpha</taxon>
        <taxon>Ascaridoidea</taxon>
        <taxon>Ascarididae</taxon>
        <taxon>Ascaris</taxon>
    </lineage>
</organism>
<proteinExistence type="predicted"/>
<reference evidence="3" key="1">
    <citation type="submission" date="2017-02" db="UniProtKB">
        <authorList>
            <consortium name="WormBaseParasite"/>
        </authorList>
    </citation>
    <scope>IDENTIFICATION</scope>
</reference>
<accession>A0A0M3ITB3</accession>
<evidence type="ECO:0000313" key="3">
    <source>
        <dbReference type="WBParaSite" id="ALUE_0002199101-mRNA-1"/>
    </source>
</evidence>
<sequence length="38" mass="4326">MLTSWRQGIRRNSLNSSPHLHSPLGIRPSTDFHLGMPQ</sequence>
<evidence type="ECO:0000313" key="2">
    <source>
        <dbReference type="Proteomes" id="UP000036681"/>
    </source>
</evidence>
<dbReference type="WBParaSite" id="ALUE_0002199101-mRNA-1">
    <property type="protein sequence ID" value="ALUE_0002199101-mRNA-1"/>
    <property type="gene ID" value="ALUE_0002199101"/>
</dbReference>
<evidence type="ECO:0000256" key="1">
    <source>
        <dbReference type="SAM" id="MobiDB-lite"/>
    </source>
</evidence>
<protein>
    <submittedName>
        <fullName evidence="3">Uncharacterized protein</fullName>
    </submittedName>
</protein>
<dbReference type="Proteomes" id="UP000036681">
    <property type="component" value="Unplaced"/>
</dbReference>
<feature type="region of interest" description="Disordered" evidence="1">
    <location>
        <begin position="1"/>
        <end position="38"/>
    </location>
</feature>
<dbReference type="AlphaFoldDB" id="A0A0M3ITB3"/>
<feature type="compositionally biased region" description="Low complexity" evidence="1">
    <location>
        <begin position="12"/>
        <end position="24"/>
    </location>
</feature>
<name>A0A0M3ITB3_ASCLU</name>